<evidence type="ECO:0000313" key="2">
    <source>
        <dbReference type="EMBL" id="CAG7673151.1"/>
    </source>
</evidence>
<keyword evidence="3" id="KW-1185">Reference proteome</keyword>
<feature type="domain" description="C2H2-type" evidence="1">
    <location>
        <begin position="85"/>
        <end position="107"/>
    </location>
</feature>
<organism evidence="2 3">
    <name type="scientific">Allacma fusca</name>
    <dbReference type="NCBI Taxonomy" id="39272"/>
    <lineage>
        <taxon>Eukaryota</taxon>
        <taxon>Metazoa</taxon>
        <taxon>Ecdysozoa</taxon>
        <taxon>Arthropoda</taxon>
        <taxon>Hexapoda</taxon>
        <taxon>Collembola</taxon>
        <taxon>Symphypleona</taxon>
        <taxon>Sminthuridae</taxon>
        <taxon>Allacma</taxon>
    </lineage>
</organism>
<evidence type="ECO:0000259" key="1">
    <source>
        <dbReference type="SMART" id="SM00355"/>
    </source>
</evidence>
<dbReference type="Proteomes" id="UP000708208">
    <property type="component" value="Unassembled WGS sequence"/>
</dbReference>
<accession>A0A8J2J5A0</accession>
<name>A0A8J2J5A0_9HEXA</name>
<dbReference type="SMART" id="SM00355">
    <property type="entry name" value="ZnF_C2H2"/>
    <property type="match status" value="2"/>
</dbReference>
<dbReference type="OrthoDB" id="5576026at2759"/>
<sequence>MYTWFHTPAQHSIACGGDVLKFLELQEREQLPIRNGSVKEENISGFPKIPLKVVSETMEKCVPAGMTSREIPAHKIRPKTTTPSFKCTLCDYGSDDSSNFKRHKMKHNPFNCPYCNFKTISRRNFDDHQGI</sequence>
<dbReference type="InterPro" id="IPR013087">
    <property type="entry name" value="Znf_C2H2_type"/>
</dbReference>
<feature type="domain" description="C2H2-type" evidence="1">
    <location>
        <begin position="110"/>
        <end position="130"/>
    </location>
</feature>
<comment type="caution">
    <text evidence="2">The sequence shown here is derived from an EMBL/GenBank/DDBJ whole genome shotgun (WGS) entry which is preliminary data.</text>
</comment>
<dbReference type="EMBL" id="CAJVCH010012641">
    <property type="protein sequence ID" value="CAG7673151.1"/>
    <property type="molecule type" value="Genomic_DNA"/>
</dbReference>
<gene>
    <name evidence="2" type="ORF">AFUS01_LOCUS2213</name>
</gene>
<protein>
    <recommendedName>
        <fullName evidence="1">C2H2-type domain-containing protein</fullName>
    </recommendedName>
</protein>
<reference evidence="2" key="1">
    <citation type="submission" date="2021-06" db="EMBL/GenBank/DDBJ databases">
        <authorList>
            <person name="Hodson N. C."/>
            <person name="Mongue J. A."/>
            <person name="Jaron S. K."/>
        </authorList>
    </citation>
    <scope>NUCLEOTIDE SEQUENCE</scope>
</reference>
<dbReference type="AlphaFoldDB" id="A0A8J2J5A0"/>
<proteinExistence type="predicted"/>
<evidence type="ECO:0000313" key="3">
    <source>
        <dbReference type="Proteomes" id="UP000708208"/>
    </source>
</evidence>